<evidence type="ECO:0000313" key="2">
    <source>
        <dbReference type="Proteomes" id="UP000306918"/>
    </source>
</evidence>
<evidence type="ECO:0000313" key="1">
    <source>
        <dbReference type="EMBL" id="THU34751.1"/>
    </source>
</evidence>
<dbReference type="InterPro" id="IPR036249">
    <property type="entry name" value="Thioredoxin-like_sf"/>
</dbReference>
<dbReference type="InterPro" id="IPR011467">
    <property type="entry name" value="DUF1573"/>
</dbReference>
<dbReference type="PANTHER" id="PTHR37833">
    <property type="entry name" value="LIPOPROTEIN-RELATED"/>
    <property type="match status" value="1"/>
</dbReference>
<reference evidence="1 2" key="1">
    <citation type="submission" date="2019-04" db="EMBL/GenBank/DDBJ databases">
        <title>Niastella caeni sp. nov., isolated from activated sludge.</title>
        <authorList>
            <person name="Sheng M."/>
        </authorList>
    </citation>
    <scope>NUCLEOTIDE SEQUENCE [LARGE SCALE GENOMIC DNA]</scope>
    <source>
        <strain evidence="1 2">HX-2-15</strain>
    </source>
</reference>
<dbReference type="PROSITE" id="PS51257">
    <property type="entry name" value="PROKAR_LIPOPROTEIN"/>
    <property type="match status" value="1"/>
</dbReference>
<comment type="caution">
    <text evidence="1">The sequence shown here is derived from an EMBL/GenBank/DDBJ whole genome shotgun (WGS) entry which is preliminary data.</text>
</comment>
<dbReference type="SUPFAM" id="SSF52833">
    <property type="entry name" value="Thioredoxin-like"/>
    <property type="match status" value="1"/>
</dbReference>
<protein>
    <submittedName>
        <fullName evidence="1">DUF1573 domain-containing protein</fullName>
    </submittedName>
</protein>
<dbReference type="Pfam" id="PF13899">
    <property type="entry name" value="Thioredoxin_7"/>
    <property type="match status" value="1"/>
</dbReference>
<dbReference type="Gene3D" id="3.40.30.10">
    <property type="entry name" value="Glutaredoxin"/>
    <property type="match status" value="1"/>
</dbReference>
<gene>
    <name evidence="1" type="ORF">FAM09_22400</name>
</gene>
<dbReference type="Proteomes" id="UP000306918">
    <property type="component" value="Unassembled WGS sequence"/>
</dbReference>
<sequence length="356" mass="40056">MKTLFVLPVFFLLIASCRHSGIHYENGTIEEVFARALKENKKVFVLISNSDCGQCDLFKKKLGTETATARILAADYLCYYADVLDSGQKNIAQIVKCPSYPFPYFFDKNGNLEAFGFPNSKDYDISDLSRIGIDEYKFRELFRLPVTTTAYKQLVSHNLQAYLLMHQGQSDPRLIDSAYRLAAASMDIAIYPYNIYMVHTLGKRVTHPSLPQHPILAHPPYTKSDQLIYGKLLEGIPFSSLLADSLLPTTKAVNGITYAFEKDIRECGDIPLGTDYDFRFLFKNTGTKELIIANAEHSCSCIELQWPKRPIAPGQTGFITGVFHAGEKGKFKKEIYVHTPSPQVPMKIITLTGVVR</sequence>
<dbReference type="InterPro" id="IPR013783">
    <property type="entry name" value="Ig-like_fold"/>
</dbReference>
<keyword evidence="2" id="KW-1185">Reference proteome</keyword>
<proteinExistence type="predicted"/>
<dbReference type="AlphaFoldDB" id="A0A4S8HJH5"/>
<dbReference type="Gene3D" id="2.60.40.10">
    <property type="entry name" value="Immunoglobulins"/>
    <property type="match status" value="1"/>
</dbReference>
<dbReference type="Pfam" id="PF07610">
    <property type="entry name" value="DUF1573"/>
    <property type="match status" value="1"/>
</dbReference>
<dbReference type="EMBL" id="STFF01000007">
    <property type="protein sequence ID" value="THU34751.1"/>
    <property type="molecule type" value="Genomic_DNA"/>
</dbReference>
<name>A0A4S8HJH5_9BACT</name>
<organism evidence="1 2">
    <name type="scientific">Niastella caeni</name>
    <dbReference type="NCBI Taxonomy" id="2569763"/>
    <lineage>
        <taxon>Bacteria</taxon>
        <taxon>Pseudomonadati</taxon>
        <taxon>Bacteroidota</taxon>
        <taxon>Chitinophagia</taxon>
        <taxon>Chitinophagales</taxon>
        <taxon>Chitinophagaceae</taxon>
        <taxon>Niastella</taxon>
    </lineage>
</organism>
<dbReference type="OrthoDB" id="790920at2"/>
<dbReference type="PANTHER" id="PTHR37833:SF1">
    <property type="entry name" value="SIGNAL PEPTIDE PROTEIN"/>
    <property type="match status" value="1"/>
</dbReference>
<dbReference type="RefSeq" id="WP_136579395.1">
    <property type="nucleotide sequence ID" value="NZ_STFF01000007.1"/>
</dbReference>
<accession>A0A4S8HJH5</accession>